<keyword evidence="2" id="KW-1185">Reference proteome</keyword>
<protein>
    <recommendedName>
        <fullName evidence="3">Flagellar protein FlgN</fullName>
    </recommendedName>
</protein>
<sequence>MPLDPIPHDIEESAPVLSGHGAKLAKLTIELTDIIARETDLLKKRLPREAQSLHAAKSRLMAEYTATLNNLKVNEKLLGPSDSPARKYLRKLTDLLRETLRDHARIILRLKAVAEGIIKSVGEEVVKKNRPVMAYGRNASYQPLKGARPTSLQINQVI</sequence>
<comment type="caution">
    <text evidence="1">The sequence shown here is derived from an EMBL/GenBank/DDBJ whole genome shotgun (WGS) entry which is preliminary data.</text>
</comment>
<dbReference type="Proteomes" id="UP001595444">
    <property type="component" value="Unassembled WGS sequence"/>
</dbReference>
<name>A0ABV7D2I6_9PROT</name>
<organism evidence="1 2">
    <name type="scientific">Kordiimonas pumila</name>
    <dbReference type="NCBI Taxonomy" id="2161677"/>
    <lineage>
        <taxon>Bacteria</taxon>
        <taxon>Pseudomonadati</taxon>
        <taxon>Pseudomonadota</taxon>
        <taxon>Alphaproteobacteria</taxon>
        <taxon>Kordiimonadales</taxon>
        <taxon>Kordiimonadaceae</taxon>
        <taxon>Kordiimonas</taxon>
    </lineage>
</organism>
<evidence type="ECO:0000313" key="1">
    <source>
        <dbReference type="EMBL" id="MFC3051234.1"/>
    </source>
</evidence>
<dbReference type="EMBL" id="JBHRSL010000002">
    <property type="protein sequence ID" value="MFC3051234.1"/>
    <property type="molecule type" value="Genomic_DNA"/>
</dbReference>
<gene>
    <name evidence="1" type="ORF">ACFOKA_04880</name>
</gene>
<accession>A0ABV7D2I6</accession>
<evidence type="ECO:0000313" key="2">
    <source>
        <dbReference type="Proteomes" id="UP001595444"/>
    </source>
</evidence>
<proteinExistence type="predicted"/>
<dbReference type="RefSeq" id="WP_194211793.1">
    <property type="nucleotide sequence ID" value="NZ_CP061205.1"/>
</dbReference>
<evidence type="ECO:0008006" key="3">
    <source>
        <dbReference type="Google" id="ProtNLM"/>
    </source>
</evidence>
<reference evidence="2" key="1">
    <citation type="journal article" date="2019" name="Int. J. Syst. Evol. Microbiol.">
        <title>The Global Catalogue of Microorganisms (GCM) 10K type strain sequencing project: providing services to taxonomists for standard genome sequencing and annotation.</title>
        <authorList>
            <consortium name="The Broad Institute Genomics Platform"/>
            <consortium name="The Broad Institute Genome Sequencing Center for Infectious Disease"/>
            <person name="Wu L."/>
            <person name="Ma J."/>
        </authorList>
    </citation>
    <scope>NUCLEOTIDE SEQUENCE [LARGE SCALE GENOMIC DNA]</scope>
    <source>
        <strain evidence="2">KCTC 62164</strain>
    </source>
</reference>